<organism evidence="1 2">
    <name type="scientific">Methanospirillum stamsii</name>
    <dbReference type="NCBI Taxonomy" id="1277351"/>
    <lineage>
        <taxon>Archaea</taxon>
        <taxon>Methanobacteriati</taxon>
        <taxon>Methanobacteriota</taxon>
        <taxon>Stenosarchaea group</taxon>
        <taxon>Methanomicrobia</taxon>
        <taxon>Methanomicrobiales</taxon>
        <taxon>Methanospirillaceae</taxon>
        <taxon>Methanospirillum</taxon>
    </lineage>
</organism>
<keyword evidence="2" id="KW-1185">Reference proteome</keyword>
<sequence length="85" mass="10256">MLLIEIEIHEKFGKTLLFSKERRENEAMTFFCLYSYNFCWPIRTLQIQDKRGERSKKRTPAMAVGLTDHVWTIEEWIRFPSVQLC</sequence>
<comment type="caution">
    <text evidence="1">The sequence shown here is derived from an EMBL/GenBank/DDBJ whole genome shotgun (WGS) entry which is preliminary data.</text>
</comment>
<protein>
    <submittedName>
        <fullName evidence="1">Uncharacterized protein</fullName>
    </submittedName>
</protein>
<dbReference type="AlphaFoldDB" id="A0A2V2N516"/>
<evidence type="ECO:0000313" key="1">
    <source>
        <dbReference type="EMBL" id="PWR74919.1"/>
    </source>
</evidence>
<dbReference type="Proteomes" id="UP000245934">
    <property type="component" value="Unassembled WGS sequence"/>
</dbReference>
<accession>A0A2V2N516</accession>
<gene>
    <name evidence="1" type="ORF">DLD82_06740</name>
</gene>
<name>A0A2V2N516_9EURY</name>
<reference evidence="1 2" key="1">
    <citation type="submission" date="2018-05" db="EMBL/GenBank/DDBJ databases">
        <title>Draft genome of Methanospirillum stamsii Pt1.</title>
        <authorList>
            <person name="Dueholm M.S."/>
            <person name="Nielsen P.H."/>
            <person name="Bakmann L.F."/>
            <person name="Otzen D.E."/>
        </authorList>
    </citation>
    <scope>NUCLEOTIDE SEQUENCE [LARGE SCALE GENOMIC DNA]</scope>
    <source>
        <strain evidence="1 2">Pt1</strain>
    </source>
</reference>
<evidence type="ECO:0000313" key="2">
    <source>
        <dbReference type="Proteomes" id="UP000245934"/>
    </source>
</evidence>
<proteinExistence type="predicted"/>
<dbReference type="EMBL" id="QGMZ01000014">
    <property type="protein sequence ID" value="PWR74919.1"/>
    <property type="molecule type" value="Genomic_DNA"/>
</dbReference>